<keyword evidence="3" id="KW-0808">Transferase</keyword>
<sequence length="300" mass="33665">MRMPEPLISVVIPAYNYALLLPRAIDSVLAQLADDVELVIVNDGSTDDTRRVLDDYQARHETGMTVVHQANAGAAAARNHGVRLARGRYALMLDADDELLPDALALLRQAVTDNPEAGLVLGGQVSVYPDGRERVRQPTPVQGSADQLVRRYLLQKKIAISHCCTLLRRDLLLERPYPHNLRSGEDIPVFAYVLVSAPVALVQQPVARIYKHADSLRHSRADEESVATGLIKEVFAHLPDECQYLLPRYSAQVYLSLFRAAQLAGDYRVARRYYLRAIRFSPVQALTWSYLRKALRFGKR</sequence>
<name>A0A3M4LXY1_PSECI</name>
<evidence type="ECO:0000313" key="4">
    <source>
        <dbReference type="Proteomes" id="UP000277236"/>
    </source>
</evidence>
<gene>
    <name evidence="3" type="ORF">ALQ04_00814</name>
</gene>
<keyword evidence="1" id="KW-0997">Cell inner membrane</keyword>
<dbReference type="SUPFAM" id="SSF53448">
    <property type="entry name" value="Nucleotide-diphospho-sugar transferases"/>
    <property type="match status" value="1"/>
</dbReference>
<accession>A0A3M4LXY1</accession>
<keyword evidence="1" id="KW-0472">Membrane</keyword>
<dbReference type="PANTHER" id="PTHR43685:SF11">
    <property type="entry name" value="GLYCOSYLTRANSFERASE TAGX-RELATED"/>
    <property type="match status" value="1"/>
</dbReference>
<dbReference type="InterPro" id="IPR001173">
    <property type="entry name" value="Glyco_trans_2-like"/>
</dbReference>
<dbReference type="CDD" id="cd00761">
    <property type="entry name" value="Glyco_tranf_GTA_type"/>
    <property type="match status" value="1"/>
</dbReference>
<evidence type="ECO:0000313" key="3">
    <source>
        <dbReference type="EMBL" id="RMQ46275.1"/>
    </source>
</evidence>
<feature type="domain" description="Glycosyltransferase 2-like" evidence="2">
    <location>
        <begin position="9"/>
        <end position="172"/>
    </location>
</feature>
<dbReference type="Gene3D" id="3.90.550.10">
    <property type="entry name" value="Spore Coat Polysaccharide Biosynthesis Protein SpsA, Chain A"/>
    <property type="match status" value="1"/>
</dbReference>
<proteinExistence type="predicted"/>
<dbReference type="OrthoDB" id="9802649at2"/>
<dbReference type="GO" id="GO:0016740">
    <property type="term" value="F:transferase activity"/>
    <property type="evidence" value="ECO:0007669"/>
    <property type="project" value="UniProtKB-KW"/>
</dbReference>
<dbReference type="AlphaFoldDB" id="A0A3M4LXY1"/>
<dbReference type="EMBL" id="RBRE01000042">
    <property type="protein sequence ID" value="RMQ46275.1"/>
    <property type="molecule type" value="Genomic_DNA"/>
</dbReference>
<dbReference type="PANTHER" id="PTHR43685">
    <property type="entry name" value="GLYCOSYLTRANSFERASE"/>
    <property type="match status" value="1"/>
</dbReference>
<organism evidence="3 4">
    <name type="scientific">Pseudomonas cichorii</name>
    <dbReference type="NCBI Taxonomy" id="36746"/>
    <lineage>
        <taxon>Bacteria</taxon>
        <taxon>Pseudomonadati</taxon>
        <taxon>Pseudomonadota</taxon>
        <taxon>Gammaproteobacteria</taxon>
        <taxon>Pseudomonadales</taxon>
        <taxon>Pseudomonadaceae</taxon>
        <taxon>Pseudomonas</taxon>
    </lineage>
</organism>
<comment type="caution">
    <text evidence="3">The sequence shown here is derived from an EMBL/GenBank/DDBJ whole genome shotgun (WGS) entry which is preliminary data.</text>
</comment>
<reference evidence="3 4" key="1">
    <citation type="submission" date="2018-08" db="EMBL/GenBank/DDBJ databases">
        <title>Recombination of ecologically and evolutionarily significant loci maintains genetic cohesion in the Pseudomonas syringae species complex.</title>
        <authorList>
            <person name="Dillon M."/>
            <person name="Thakur S."/>
            <person name="Almeida R.N.D."/>
            <person name="Weir B.S."/>
            <person name="Guttman D.S."/>
        </authorList>
    </citation>
    <scope>NUCLEOTIDE SEQUENCE [LARGE SCALE GENOMIC DNA]</scope>
    <source>
        <strain evidence="3 4">ICMP 3353</strain>
    </source>
</reference>
<evidence type="ECO:0000256" key="1">
    <source>
        <dbReference type="ARBA" id="ARBA00022519"/>
    </source>
</evidence>
<evidence type="ECO:0000259" key="2">
    <source>
        <dbReference type="Pfam" id="PF00535"/>
    </source>
</evidence>
<dbReference type="Proteomes" id="UP000277236">
    <property type="component" value="Unassembled WGS sequence"/>
</dbReference>
<dbReference type="InterPro" id="IPR029044">
    <property type="entry name" value="Nucleotide-diphossugar_trans"/>
</dbReference>
<dbReference type="Pfam" id="PF00535">
    <property type="entry name" value="Glycos_transf_2"/>
    <property type="match status" value="1"/>
</dbReference>
<dbReference type="InterPro" id="IPR050834">
    <property type="entry name" value="Glycosyltransf_2"/>
</dbReference>
<keyword evidence="1" id="KW-1003">Cell membrane</keyword>
<protein>
    <submittedName>
        <fullName evidence="3">Family 2 glycosyl transferase</fullName>
    </submittedName>
</protein>